<dbReference type="InterPro" id="IPR042104">
    <property type="entry name" value="PKS_dehydratase_sf"/>
</dbReference>
<name>A0A9W8TQL8_9PEZI</name>
<dbReference type="SMART" id="SM00825">
    <property type="entry name" value="PKS_KS"/>
    <property type="match status" value="1"/>
</dbReference>
<dbReference type="InterPro" id="IPR036736">
    <property type="entry name" value="ACP-like_sf"/>
</dbReference>
<evidence type="ECO:0000256" key="8">
    <source>
        <dbReference type="PROSITE-ProRule" id="PRU01363"/>
    </source>
</evidence>
<dbReference type="CDD" id="cd00833">
    <property type="entry name" value="PKS"/>
    <property type="match status" value="1"/>
</dbReference>
<evidence type="ECO:0000256" key="4">
    <source>
        <dbReference type="ARBA" id="ARBA00022857"/>
    </source>
</evidence>
<dbReference type="InterPro" id="IPR020807">
    <property type="entry name" value="PKS_DH"/>
</dbReference>
<dbReference type="PROSITE" id="PS52019">
    <property type="entry name" value="PKS_MFAS_DH"/>
    <property type="match status" value="1"/>
</dbReference>
<dbReference type="Pfam" id="PF13602">
    <property type="entry name" value="ADH_zinc_N_2"/>
    <property type="match status" value="1"/>
</dbReference>
<dbReference type="Pfam" id="PF16197">
    <property type="entry name" value="KAsynt_C_assoc"/>
    <property type="match status" value="1"/>
</dbReference>
<dbReference type="Gene3D" id="3.10.129.110">
    <property type="entry name" value="Polyketide synthase dehydratase"/>
    <property type="match status" value="1"/>
</dbReference>
<proteinExistence type="predicted"/>
<dbReference type="Pfam" id="PF21089">
    <property type="entry name" value="PKS_DH_N"/>
    <property type="match status" value="1"/>
</dbReference>
<evidence type="ECO:0000256" key="6">
    <source>
        <dbReference type="ARBA" id="ARBA00023268"/>
    </source>
</evidence>
<dbReference type="InterPro" id="IPR020806">
    <property type="entry name" value="PKS_PP-bd"/>
</dbReference>
<keyword evidence="6" id="KW-0511">Multifunctional enzyme</keyword>
<dbReference type="InterPro" id="IPR020841">
    <property type="entry name" value="PKS_Beta-ketoAc_synthase_dom"/>
</dbReference>
<dbReference type="SUPFAM" id="SSF50129">
    <property type="entry name" value="GroES-like"/>
    <property type="match status" value="1"/>
</dbReference>
<dbReference type="GO" id="GO:0016491">
    <property type="term" value="F:oxidoreductase activity"/>
    <property type="evidence" value="ECO:0007669"/>
    <property type="project" value="UniProtKB-KW"/>
</dbReference>
<dbReference type="InterPro" id="IPR029063">
    <property type="entry name" value="SAM-dependent_MTases_sf"/>
</dbReference>
<dbReference type="InterPro" id="IPR016036">
    <property type="entry name" value="Malonyl_transacylase_ACP-bd"/>
</dbReference>
<dbReference type="FunFam" id="3.40.50.720:FF:000209">
    <property type="entry name" value="Polyketide synthase Pks12"/>
    <property type="match status" value="1"/>
</dbReference>
<dbReference type="GO" id="GO:0031177">
    <property type="term" value="F:phosphopantetheine binding"/>
    <property type="evidence" value="ECO:0007669"/>
    <property type="project" value="InterPro"/>
</dbReference>
<dbReference type="Pfam" id="PF08659">
    <property type="entry name" value="KR"/>
    <property type="match status" value="1"/>
</dbReference>
<reference evidence="12" key="1">
    <citation type="submission" date="2022-07" db="EMBL/GenBank/DDBJ databases">
        <title>Genome Sequence of Xylaria arbuscula.</title>
        <authorList>
            <person name="Buettner E."/>
        </authorList>
    </citation>
    <scope>NUCLEOTIDE SEQUENCE</scope>
    <source>
        <strain evidence="12">VT107</strain>
    </source>
</reference>
<dbReference type="InterPro" id="IPR050091">
    <property type="entry name" value="PKS_NRPS_Biosynth_Enz"/>
</dbReference>
<dbReference type="CDD" id="cd02440">
    <property type="entry name" value="AdoMet_MTases"/>
    <property type="match status" value="1"/>
</dbReference>
<dbReference type="Gene3D" id="3.30.70.3290">
    <property type="match status" value="1"/>
</dbReference>
<keyword evidence="3" id="KW-0808">Transferase</keyword>
<gene>
    <name evidence="12" type="ORF">NPX13_g342</name>
</gene>
<dbReference type="InterPro" id="IPR032821">
    <property type="entry name" value="PKS_assoc"/>
</dbReference>
<feature type="domain" description="Carrier" evidence="9">
    <location>
        <begin position="2524"/>
        <end position="2602"/>
    </location>
</feature>
<dbReference type="GO" id="GO:0044550">
    <property type="term" value="P:secondary metabolite biosynthetic process"/>
    <property type="evidence" value="ECO:0007669"/>
    <property type="project" value="TreeGrafter"/>
</dbReference>
<evidence type="ECO:0000259" key="10">
    <source>
        <dbReference type="PROSITE" id="PS52004"/>
    </source>
</evidence>
<dbReference type="GO" id="GO:0004312">
    <property type="term" value="F:fatty acid synthase activity"/>
    <property type="evidence" value="ECO:0007669"/>
    <property type="project" value="TreeGrafter"/>
</dbReference>
<evidence type="ECO:0000256" key="2">
    <source>
        <dbReference type="ARBA" id="ARBA00022553"/>
    </source>
</evidence>
<evidence type="ECO:0000313" key="13">
    <source>
        <dbReference type="Proteomes" id="UP001148614"/>
    </source>
</evidence>
<dbReference type="InterPro" id="IPR014030">
    <property type="entry name" value="Ketoacyl_synth_N"/>
</dbReference>
<dbReference type="Gene3D" id="3.40.50.720">
    <property type="entry name" value="NAD(P)-binding Rossmann-like Domain"/>
    <property type="match status" value="1"/>
</dbReference>
<dbReference type="CDD" id="cd05195">
    <property type="entry name" value="enoyl_red"/>
    <property type="match status" value="1"/>
</dbReference>
<dbReference type="Gene3D" id="1.10.1200.10">
    <property type="entry name" value="ACP-like"/>
    <property type="match status" value="1"/>
</dbReference>
<dbReference type="SMART" id="SM00826">
    <property type="entry name" value="PKS_DH"/>
    <property type="match status" value="1"/>
</dbReference>
<dbReference type="Pfam" id="PF02801">
    <property type="entry name" value="Ketoacyl-synt_C"/>
    <property type="match status" value="1"/>
</dbReference>
<dbReference type="PANTHER" id="PTHR43775">
    <property type="entry name" value="FATTY ACID SYNTHASE"/>
    <property type="match status" value="1"/>
</dbReference>
<dbReference type="InterPro" id="IPR014031">
    <property type="entry name" value="Ketoacyl_synth_C"/>
</dbReference>
<dbReference type="CDD" id="cd05274">
    <property type="entry name" value="KR_FAS_SDR_x"/>
    <property type="match status" value="1"/>
</dbReference>
<dbReference type="InterPro" id="IPR013968">
    <property type="entry name" value="PKS_KR"/>
</dbReference>
<feature type="region of interest" description="N-terminal hotdog fold" evidence="8">
    <location>
        <begin position="1008"/>
        <end position="1140"/>
    </location>
</feature>
<evidence type="ECO:0008006" key="14">
    <source>
        <dbReference type="Google" id="ProtNLM"/>
    </source>
</evidence>
<dbReference type="InterPro" id="IPR011032">
    <property type="entry name" value="GroES-like_sf"/>
</dbReference>
<dbReference type="VEuPathDB" id="FungiDB:F4678DRAFT_467924"/>
<evidence type="ECO:0000256" key="5">
    <source>
        <dbReference type="ARBA" id="ARBA00023002"/>
    </source>
</evidence>
<keyword evidence="5" id="KW-0560">Oxidoreductase</keyword>
<keyword evidence="13" id="KW-1185">Reference proteome</keyword>
<dbReference type="Pfam" id="PF08242">
    <property type="entry name" value="Methyltransf_12"/>
    <property type="match status" value="1"/>
</dbReference>
<protein>
    <recommendedName>
        <fullName evidence="14">Carrier domain-containing protein</fullName>
    </recommendedName>
</protein>
<feature type="domain" description="Ketosynthase family 3 (KS3)" evidence="10">
    <location>
        <begin position="1"/>
        <end position="426"/>
    </location>
</feature>
<evidence type="ECO:0000313" key="12">
    <source>
        <dbReference type="EMBL" id="KAJ3580222.1"/>
    </source>
</evidence>
<dbReference type="Gene3D" id="3.40.366.10">
    <property type="entry name" value="Malonyl-Coenzyme A Acyl Carrier Protein, domain 2"/>
    <property type="match status" value="1"/>
</dbReference>
<dbReference type="Pfam" id="PF23297">
    <property type="entry name" value="ACP_SdgA_C"/>
    <property type="match status" value="1"/>
</dbReference>
<dbReference type="GO" id="GO:1901336">
    <property type="term" value="P:lactone biosynthetic process"/>
    <property type="evidence" value="ECO:0007669"/>
    <property type="project" value="UniProtKB-ARBA"/>
</dbReference>
<dbReference type="SUPFAM" id="SSF53335">
    <property type="entry name" value="S-adenosyl-L-methionine-dependent methyltransferases"/>
    <property type="match status" value="1"/>
</dbReference>
<dbReference type="InterPro" id="IPR049551">
    <property type="entry name" value="PKS_DH_C"/>
</dbReference>
<dbReference type="InterPro" id="IPR001227">
    <property type="entry name" value="Ac_transferase_dom_sf"/>
</dbReference>
<feature type="domain" description="PKS/mFAS DH" evidence="11">
    <location>
        <begin position="1008"/>
        <end position="1319"/>
    </location>
</feature>
<dbReference type="PROSITE" id="PS52004">
    <property type="entry name" value="KS3_2"/>
    <property type="match status" value="1"/>
</dbReference>
<dbReference type="SUPFAM" id="SSF53901">
    <property type="entry name" value="Thiolase-like"/>
    <property type="match status" value="1"/>
</dbReference>
<accession>A0A9W8TQL8</accession>
<dbReference type="PANTHER" id="PTHR43775:SF29">
    <property type="entry name" value="ASPERFURANONE POLYKETIDE SYNTHASE AFOG-RELATED"/>
    <property type="match status" value="1"/>
</dbReference>
<dbReference type="InterPro" id="IPR049900">
    <property type="entry name" value="PKS_mFAS_DH"/>
</dbReference>
<keyword evidence="1" id="KW-0596">Phosphopantetheine</keyword>
<dbReference type="EMBL" id="JANPWZ010000021">
    <property type="protein sequence ID" value="KAJ3580222.1"/>
    <property type="molecule type" value="Genomic_DNA"/>
</dbReference>
<dbReference type="InterPro" id="IPR057326">
    <property type="entry name" value="KR_dom"/>
</dbReference>
<dbReference type="SUPFAM" id="SSF51735">
    <property type="entry name" value="NAD(P)-binding Rossmann-fold domains"/>
    <property type="match status" value="2"/>
</dbReference>
<dbReference type="InterPro" id="IPR009081">
    <property type="entry name" value="PP-bd_ACP"/>
</dbReference>
<sequence length="2616" mass="288978">MADIAIVGLSFKMPGESIDETSLWEIMENRRNLMKEWPESRFSAKSFRGISAGKQFNRLPKGAHFLEEDPACFDARYFSITEREAAAMDPQQRYVLESSYRAFENAGMTMENLKGSRTAVFAATMTEDFSKMLGKDPDDVPPMALTGAVTSILPNRISWYYDLRGPSVHVDTACSGSMVAVDLACQSIQTGRGSAALVTGVNIILTPEASILMSDMSFLSPDGLSYSFDHRANGYGRGEGVVSIVLKPIADAIQDGDIIRAVIRATGTNQDGRSPIITQPSVESQEFLIREVYSRAGLDFKSTRYFEAHGTGTPIGDPTEMSAIGRVFGSVRSSSEPLYVGSIKANIGHLEGCSGLAGIIKAILILESGSIAPNALFEKVNPSLELDTWNLAIPTESIPWPCDGVRRVSVNSFGFGGTNGHAILDDAYHYLEERGLIGHHNTRFVHPSRENASVDRILDIDLHDSISLHDEGSEPGQIFKPTKEFVLETIGGAHRATQGLKADWSGFYSQVSRILVFSGPDEKGLKRVTKGYDTYYMEHVSRNPAMLNRLAYTLSARRTHMPWRTFVITDSNPESQEYQRPVAMPATAKPTRVSEKKGIAFVFTGQGSQYMGMGLQLMQYLVFAKTLIQIDKIYNSLGCRWSAIDEIQNSKNIDEPEYTQPLSTAIQIALIELLKEFGIRPNAVVGHSSGEIAAAYAAGALSLESACKISYYRGYVSSLVKAKGEPTAMLSTNLASTHIQDYIESIGRPDLTATVHVACINSPTNLTLSGADESINVLKAKLDTDGIFAQKLKTGVAYHSPAMAPISDEYLSLSEFYPDTITSISAHITHCDLPVGSIKPGMADSSAPIVISTVTGRVIEPSRLSTPQHWVDNLLLPVKFSKAINAISSEISSSVTGEKLTVTDIIEIGPHSALQRPIRDCLGPDGQIRYASVLHRTKPAHKSTLELIGTLFCYGYQVSLSEVNQESQFKKGIAPLINCPPYPFDHSSKHRVESRLSRDYRQRQPVKSDLLGWRFHDWNPLEPRWRNFLSVTEYPWMSHHVVSNTILVPAAGMLSMALDAVRESCSGLASVFIVKEAQFLNAMVLKDSPTGRIETMTRVNPVTQEDEKIGASFDVVIFAYSDGQWRQCFHAVIHRKPAGNNNPLNHSRDPSFSDLHTRNRLEKADQTCLKVVSTEDFYSYCSDLGLSYGKSFQLLKDIRWDGDRVSMARIDIQAAMYPTNSLVHPTVLDTVLQLLLVSISRGLRDPMPASVPVQLQDALVASTIWQQSQISSLTCIAEAIKKPGSRCMTGTIHVFADDGMLLCSIDRLSLAPVSGVDTGLVAPPKLLYHVESEPHLSLLDSQELSNICDSTALTSDKSYMAIYRSKLDILLNTIMKNTYNDLSADDRRNIPSFLGKYVAWMEHYLRNQAASKHCASTEELEELFREVEAMMPSWAYGLAVARNLKPILTGQIDPLRIAFDDGLAERIYANFFQTVADRRFRRLIDLMSHENPCLRILEVGAGTGSWTQSILTMFDDRERRFGASSFSHYTYTDITPSFFEPAKDRLRHFSNRMNFKVFDVEEDPAEQGFEPGSYDVVFAGSVLHATQDLNTSVQNIRKLLKPGGYLVLQEMTAPEDLFMNFSFGVLPGWWRFNDKWRTSFPLVDVATWNCVLKENGFSGNELVLKEFQDQRYDVSSVIFSKAIAAQPPVALHRDVLLVVDPISAIQVRASDELQTKFLQPAGYRTSICSFSDVSTDIVTRHGVVVYIAEMGAPMLANLGTQSFESLKKITRSAMRLLWVTSKAFHESSSSLEGLSLGFLRTLRTEANDKHIVRLETELPDHQNISDCVDGIIKVFRISFETESPEVEFATRNGQITTSRLIQKADVDEAMWKRVHAHIDSERWGQGPPVALSIDSVVDLQSFRYVEDPICNTELGPYEVEVETKAWGLSRRDLSVALGRYDDDKIGCDGSGIIQRIGSSLQSDLKLGDRVSFVYMGSMRAYVRTLGDAVVKIPDSMSFEVAAAAASTGVTAYYSLAKAAQLKAGEKVLIHSAASGTGQMAVSIAKLSGAEVFATVGLESKKKLLINEYELEEDHIFYSRDTSFARRVKQATNGYGVDVVLNSLPGERLRASWECIAPYGRFIELGKADIIANTTLPMQCFAMNASFRCVDLAHLVATDQSLVTNLLREVLDLVNTGSIQPSTPIHRYLPSEVEHAFRDLQAGESAGRIVLTPKPSDTTKICRIHRSTWTFDGEASYVIAGGSGGIGLAIATWMASKGARYIIMPSRSGASSKAATRTIAELTRKGVHVFAPKCDISDAKALEAMLRDYGERVPPIRGCINAAMELQDATFDNMTHEQWQTTIKSKVYTAWNLHRQLPKGMDFFILLSSIAGIIGNASQSNYAAGCTFQDALARQRISRGEKAVSFDLGWMRHIGILAESKLLDQLRRRAADVRPVQEAEFLALLDIYCDPNLPILAESESQIIIGAMTQQHRHAMGLGPTAVMMRPFYAGFSQLPDEDPAHEKIGAKDEARNQALLFRQSKTVDERSEIISRMLARKLAVALAISTEDIELGQPLSHYGIDSLMAVELHNWIRHDLQASLSTFELMREASITSISATVASRTKIPLASGVEQEGNS</sequence>
<dbReference type="SMART" id="SM00829">
    <property type="entry name" value="PKS_ER"/>
    <property type="match status" value="1"/>
</dbReference>
<evidence type="ECO:0000256" key="7">
    <source>
        <dbReference type="ARBA" id="ARBA00023315"/>
    </source>
</evidence>
<evidence type="ECO:0000256" key="1">
    <source>
        <dbReference type="ARBA" id="ARBA00022450"/>
    </source>
</evidence>
<dbReference type="InterPro" id="IPR014043">
    <property type="entry name" value="Acyl_transferase_dom"/>
</dbReference>
<keyword evidence="7" id="KW-0012">Acyltransferase</keyword>
<dbReference type="InterPro" id="IPR036291">
    <property type="entry name" value="NAD(P)-bd_dom_sf"/>
</dbReference>
<dbReference type="GO" id="GO:0006633">
    <property type="term" value="P:fatty acid biosynthetic process"/>
    <property type="evidence" value="ECO:0007669"/>
    <property type="project" value="TreeGrafter"/>
</dbReference>
<dbReference type="SMART" id="SM00823">
    <property type="entry name" value="PKS_PP"/>
    <property type="match status" value="1"/>
</dbReference>
<dbReference type="InterPro" id="IPR020843">
    <property type="entry name" value="ER"/>
</dbReference>
<comment type="caution">
    <text evidence="12">The sequence shown here is derived from an EMBL/GenBank/DDBJ whole genome shotgun (WGS) entry which is preliminary data.</text>
</comment>
<feature type="active site" description="Proton acceptor; for dehydratase activity" evidence="8">
    <location>
        <position position="1040"/>
    </location>
</feature>
<dbReference type="Pfam" id="PF00109">
    <property type="entry name" value="ketoacyl-synt"/>
    <property type="match status" value="1"/>
</dbReference>
<dbReference type="SUPFAM" id="SSF47336">
    <property type="entry name" value="ACP-like"/>
    <property type="match status" value="1"/>
</dbReference>
<evidence type="ECO:0000256" key="3">
    <source>
        <dbReference type="ARBA" id="ARBA00022679"/>
    </source>
</evidence>
<dbReference type="InterPro" id="IPR013217">
    <property type="entry name" value="Methyltransf_12"/>
</dbReference>
<dbReference type="InterPro" id="IPR049552">
    <property type="entry name" value="PKS_DH_N"/>
</dbReference>
<dbReference type="Gene3D" id="3.40.50.150">
    <property type="entry name" value="Vaccinia Virus protein VP39"/>
    <property type="match status" value="1"/>
</dbReference>
<dbReference type="Pfam" id="PF00698">
    <property type="entry name" value="Acyl_transf_1"/>
    <property type="match status" value="1"/>
</dbReference>
<keyword evidence="2" id="KW-0597">Phosphoprotein</keyword>
<dbReference type="SMART" id="SM00827">
    <property type="entry name" value="PKS_AT"/>
    <property type="match status" value="1"/>
</dbReference>
<dbReference type="SUPFAM" id="SSF52151">
    <property type="entry name" value="FabD/lysophospholipase-like"/>
    <property type="match status" value="1"/>
</dbReference>
<dbReference type="Gene3D" id="3.90.180.10">
    <property type="entry name" value="Medium-chain alcohol dehydrogenases, catalytic domain"/>
    <property type="match status" value="1"/>
</dbReference>
<evidence type="ECO:0000259" key="11">
    <source>
        <dbReference type="PROSITE" id="PS52019"/>
    </source>
</evidence>
<dbReference type="PROSITE" id="PS50075">
    <property type="entry name" value="CARRIER"/>
    <property type="match status" value="1"/>
</dbReference>
<dbReference type="SMART" id="SM00822">
    <property type="entry name" value="PKS_KR"/>
    <property type="match status" value="1"/>
</dbReference>
<evidence type="ECO:0000259" key="9">
    <source>
        <dbReference type="PROSITE" id="PS50075"/>
    </source>
</evidence>
<dbReference type="InterPro" id="IPR016039">
    <property type="entry name" value="Thiolase-like"/>
</dbReference>
<dbReference type="Pfam" id="PF14765">
    <property type="entry name" value="PS-DH"/>
    <property type="match status" value="1"/>
</dbReference>
<dbReference type="Proteomes" id="UP001148614">
    <property type="component" value="Unassembled WGS sequence"/>
</dbReference>
<dbReference type="InterPro" id="IPR016035">
    <property type="entry name" value="Acyl_Trfase/lysoPLipase"/>
</dbReference>
<keyword evidence="4" id="KW-0521">NADP</keyword>
<feature type="active site" description="Proton donor; for dehydratase activity" evidence="8">
    <location>
        <position position="1229"/>
    </location>
</feature>
<dbReference type="SUPFAM" id="SSF55048">
    <property type="entry name" value="Probable ACP-binding domain of malonyl-CoA ACP transacylase"/>
    <property type="match status" value="1"/>
</dbReference>
<feature type="region of interest" description="C-terminal hotdog fold" evidence="8">
    <location>
        <begin position="1169"/>
        <end position="1319"/>
    </location>
</feature>
<organism evidence="12 13">
    <name type="scientific">Xylaria arbuscula</name>
    <dbReference type="NCBI Taxonomy" id="114810"/>
    <lineage>
        <taxon>Eukaryota</taxon>
        <taxon>Fungi</taxon>
        <taxon>Dikarya</taxon>
        <taxon>Ascomycota</taxon>
        <taxon>Pezizomycotina</taxon>
        <taxon>Sordariomycetes</taxon>
        <taxon>Xylariomycetidae</taxon>
        <taxon>Xylariales</taxon>
        <taxon>Xylariaceae</taxon>
        <taxon>Xylaria</taxon>
    </lineage>
</organism>
<dbReference type="Gene3D" id="3.40.47.10">
    <property type="match status" value="1"/>
</dbReference>